<dbReference type="InterPro" id="IPR035518">
    <property type="entry name" value="DPG_synthase"/>
</dbReference>
<dbReference type="PANTHER" id="PTHR10859:SF91">
    <property type="entry name" value="DOLICHYL-PHOSPHATE BETA-GLUCOSYLTRANSFERASE"/>
    <property type="match status" value="1"/>
</dbReference>
<evidence type="ECO:0000256" key="3">
    <source>
        <dbReference type="ARBA" id="ARBA00006739"/>
    </source>
</evidence>
<evidence type="ECO:0000256" key="14">
    <source>
        <dbReference type="SAM" id="Phobius"/>
    </source>
</evidence>
<evidence type="ECO:0000256" key="11">
    <source>
        <dbReference type="ARBA" id="ARBA00023136"/>
    </source>
</evidence>
<evidence type="ECO:0000256" key="13">
    <source>
        <dbReference type="SAM" id="MobiDB-lite"/>
    </source>
</evidence>
<comment type="similarity">
    <text evidence="3">Belongs to the glycosyltransferase 2 family.</text>
</comment>
<comment type="pathway">
    <text evidence="2">Protein modification; protein glycosylation.</text>
</comment>
<gene>
    <name evidence="16" type="primary">ALG5</name>
    <name evidence="16" type="ORF">DFQ27_009607</name>
</gene>
<comment type="caution">
    <text evidence="16">The sequence shown here is derived from an EMBL/GenBank/DDBJ whole genome shotgun (WGS) entry which is preliminary data.</text>
</comment>
<comment type="catalytic activity">
    <reaction evidence="12">
        <text>a di-trans,poly-cis-dolichyl phosphate + UDP-alpha-D-glucose = a di-trans,poly-cis-dolichyl beta-D-glucosyl phosphate + UDP</text>
        <dbReference type="Rhea" id="RHEA:15401"/>
        <dbReference type="Rhea" id="RHEA-COMP:19498"/>
        <dbReference type="Rhea" id="RHEA-COMP:19502"/>
        <dbReference type="ChEBI" id="CHEBI:57525"/>
        <dbReference type="ChEBI" id="CHEBI:57683"/>
        <dbReference type="ChEBI" id="CHEBI:58223"/>
        <dbReference type="ChEBI" id="CHEBI:58885"/>
        <dbReference type="EC" id="2.4.1.117"/>
    </reaction>
    <physiologicalReaction direction="left-to-right" evidence="12">
        <dbReference type="Rhea" id="RHEA:15402"/>
    </physiologicalReaction>
</comment>
<reference evidence="16" key="1">
    <citation type="journal article" date="2020" name="Fungal Divers.">
        <title>Resolving the Mortierellaceae phylogeny through synthesis of multi-gene phylogenetics and phylogenomics.</title>
        <authorList>
            <person name="Vandepol N."/>
            <person name="Liber J."/>
            <person name="Desiro A."/>
            <person name="Na H."/>
            <person name="Kennedy M."/>
            <person name="Barry K."/>
            <person name="Grigoriev I.V."/>
            <person name="Miller A.N."/>
            <person name="O'Donnell K."/>
            <person name="Stajich J.E."/>
            <person name="Bonito G."/>
        </authorList>
    </citation>
    <scope>NUCLEOTIDE SEQUENCE</scope>
    <source>
        <strain evidence="16">BC1065</strain>
    </source>
</reference>
<keyword evidence="17" id="KW-1185">Reference proteome</keyword>
<organism evidence="16 17">
    <name type="scientific">Actinomortierella ambigua</name>
    <dbReference type="NCBI Taxonomy" id="1343610"/>
    <lineage>
        <taxon>Eukaryota</taxon>
        <taxon>Fungi</taxon>
        <taxon>Fungi incertae sedis</taxon>
        <taxon>Mucoromycota</taxon>
        <taxon>Mortierellomycotina</taxon>
        <taxon>Mortierellomycetes</taxon>
        <taxon>Mortierellales</taxon>
        <taxon>Mortierellaceae</taxon>
        <taxon>Actinomortierella</taxon>
    </lineage>
</organism>
<dbReference type="InterPro" id="IPR029044">
    <property type="entry name" value="Nucleotide-diphossugar_trans"/>
</dbReference>
<protein>
    <recommendedName>
        <fullName evidence="4">dolichyl-phosphate beta-glucosyltransferase</fullName>
        <ecNumber evidence="4">2.4.1.117</ecNumber>
    </recommendedName>
</protein>
<dbReference type="EC" id="2.4.1.117" evidence="4"/>
<keyword evidence="9" id="KW-0735">Signal-anchor</keyword>
<feature type="transmembrane region" description="Helical" evidence="14">
    <location>
        <begin position="257"/>
        <end position="275"/>
    </location>
</feature>
<dbReference type="Proteomes" id="UP000807716">
    <property type="component" value="Unassembled WGS sequence"/>
</dbReference>
<accession>A0A9P6QJ35</accession>
<dbReference type="GO" id="GO:0004581">
    <property type="term" value="F:dolichyl-phosphate beta-glucosyltransferase activity"/>
    <property type="evidence" value="ECO:0007669"/>
    <property type="project" value="UniProtKB-EC"/>
</dbReference>
<evidence type="ECO:0000256" key="5">
    <source>
        <dbReference type="ARBA" id="ARBA00022676"/>
    </source>
</evidence>
<evidence type="ECO:0000256" key="4">
    <source>
        <dbReference type="ARBA" id="ARBA00012583"/>
    </source>
</evidence>
<evidence type="ECO:0000313" key="16">
    <source>
        <dbReference type="EMBL" id="KAG0270229.1"/>
    </source>
</evidence>
<evidence type="ECO:0000256" key="10">
    <source>
        <dbReference type="ARBA" id="ARBA00022989"/>
    </source>
</evidence>
<proteinExistence type="inferred from homology"/>
<sequence>MLSWAVILSSLVLGGIAAVITFLVLWSPRPRQATELERRYQDHSMIEALLEDDKEAARKKKQEEDAPESATSSTPAPKKQRRWRSKAYTSLLKPLQRTDENDAERSLTLVVPAYNESERLPIMLKETLAHLKERSQRPSISGQPFTYEILLVDDGSRDDTVKVALEWAQQEKQADLRVLTLERNRGKGGAVIQGMLHARGEYLLMVDADGATKFSDLDRLEQEMKRVEKSGLGVAIGSRAHLVKTDAVVKRSFIRNFLMYSFHLIVHILGIRGIADTQCGFKLFSRKAAQAIFPNMHVEGWVFDIEVLMMAQQLGIPIVEVPVAWQEIDGSKVSLVRDSIKMALDLLVIRLNYILGLWTVPRLPTSSSSKSAPAE</sequence>
<evidence type="ECO:0000256" key="6">
    <source>
        <dbReference type="ARBA" id="ARBA00022679"/>
    </source>
</evidence>
<keyword evidence="6" id="KW-0808">Transferase</keyword>
<dbReference type="Gene3D" id="3.90.550.10">
    <property type="entry name" value="Spore Coat Polysaccharide Biosynthesis Protein SpsA, Chain A"/>
    <property type="match status" value="1"/>
</dbReference>
<evidence type="ECO:0000256" key="9">
    <source>
        <dbReference type="ARBA" id="ARBA00022968"/>
    </source>
</evidence>
<name>A0A9P6QJ35_9FUNG</name>
<dbReference type="GO" id="GO:0006487">
    <property type="term" value="P:protein N-linked glycosylation"/>
    <property type="evidence" value="ECO:0007669"/>
    <property type="project" value="TreeGrafter"/>
</dbReference>
<dbReference type="Pfam" id="PF00535">
    <property type="entry name" value="Glycos_transf_2"/>
    <property type="match status" value="1"/>
</dbReference>
<evidence type="ECO:0000313" key="17">
    <source>
        <dbReference type="Proteomes" id="UP000807716"/>
    </source>
</evidence>
<feature type="domain" description="Glycosyltransferase 2-like" evidence="15">
    <location>
        <begin position="109"/>
        <end position="293"/>
    </location>
</feature>
<evidence type="ECO:0000256" key="1">
    <source>
        <dbReference type="ARBA" id="ARBA00004389"/>
    </source>
</evidence>
<dbReference type="OrthoDB" id="3784at2759"/>
<dbReference type="CDD" id="cd04188">
    <property type="entry name" value="DPG_synthase"/>
    <property type="match status" value="1"/>
</dbReference>
<dbReference type="EMBL" id="JAAAJB010000009">
    <property type="protein sequence ID" value="KAG0270229.1"/>
    <property type="molecule type" value="Genomic_DNA"/>
</dbReference>
<keyword evidence="7 14" id="KW-0812">Transmembrane</keyword>
<keyword evidence="11 14" id="KW-0472">Membrane</keyword>
<feature type="region of interest" description="Disordered" evidence="13">
    <location>
        <begin position="55"/>
        <end position="84"/>
    </location>
</feature>
<feature type="transmembrane region" description="Helical" evidence="14">
    <location>
        <begin position="6"/>
        <end position="26"/>
    </location>
</feature>
<evidence type="ECO:0000256" key="12">
    <source>
        <dbReference type="ARBA" id="ARBA00045097"/>
    </source>
</evidence>
<dbReference type="AlphaFoldDB" id="A0A9P6QJ35"/>
<dbReference type="PANTHER" id="PTHR10859">
    <property type="entry name" value="GLYCOSYL TRANSFERASE"/>
    <property type="match status" value="1"/>
</dbReference>
<evidence type="ECO:0000259" key="15">
    <source>
        <dbReference type="Pfam" id="PF00535"/>
    </source>
</evidence>
<evidence type="ECO:0000256" key="2">
    <source>
        <dbReference type="ARBA" id="ARBA00004922"/>
    </source>
</evidence>
<keyword evidence="10 14" id="KW-1133">Transmembrane helix</keyword>
<dbReference type="GO" id="GO:0005789">
    <property type="term" value="C:endoplasmic reticulum membrane"/>
    <property type="evidence" value="ECO:0007669"/>
    <property type="project" value="UniProtKB-SubCell"/>
</dbReference>
<dbReference type="InterPro" id="IPR001173">
    <property type="entry name" value="Glyco_trans_2-like"/>
</dbReference>
<comment type="subcellular location">
    <subcellularLocation>
        <location evidence="1">Endoplasmic reticulum membrane</location>
        <topology evidence="1">Single-pass membrane protein</topology>
    </subcellularLocation>
</comment>
<keyword evidence="8" id="KW-0256">Endoplasmic reticulum</keyword>
<dbReference type="SUPFAM" id="SSF53448">
    <property type="entry name" value="Nucleotide-diphospho-sugar transferases"/>
    <property type="match status" value="1"/>
</dbReference>
<evidence type="ECO:0000256" key="8">
    <source>
        <dbReference type="ARBA" id="ARBA00022824"/>
    </source>
</evidence>
<keyword evidence="5" id="KW-0328">Glycosyltransferase</keyword>
<evidence type="ECO:0000256" key="7">
    <source>
        <dbReference type="ARBA" id="ARBA00022692"/>
    </source>
</evidence>